<organism evidence="3 4">
    <name type="scientific">Nocardiopsis flavescens</name>
    <dbReference type="NCBI Taxonomy" id="758803"/>
    <lineage>
        <taxon>Bacteria</taxon>
        <taxon>Bacillati</taxon>
        <taxon>Actinomycetota</taxon>
        <taxon>Actinomycetes</taxon>
        <taxon>Streptosporangiales</taxon>
        <taxon>Nocardiopsidaceae</taxon>
        <taxon>Nocardiopsis</taxon>
    </lineage>
</organism>
<evidence type="ECO:0000259" key="2">
    <source>
        <dbReference type="SMART" id="SM00093"/>
    </source>
</evidence>
<evidence type="ECO:0000313" key="3">
    <source>
        <dbReference type="EMBL" id="SHK06696.1"/>
    </source>
</evidence>
<dbReference type="Pfam" id="PF00079">
    <property type="entry name" value="Serpin"/>
    <property type="match status" value="1"/>
</dbReference>
<gene>
    <name evidence="3" type="ORF">SAMN05421803_11360</name>
</gene>
<dbReference type="AlphaFoldDB" id="A0A1M6PFG8"/>
<dbReference type="CDD" id="cd19590">
    <property type="entry name" value="serpin_thermopin-like"/>
    <property type="match status" value="1"/>
</dbReference>
<feature type="domain" description="Serpin" evidence="2">
    <location>
        <begin position="16"/>
        <end position="359"/>
    </location>
</feature>
<dbReference type="InterPro" id="IPR042178">
    <property type="entry name" value="Serpin_sf_1"/>
</dbReference>
<dbReference type="GO" id="GO:0005615">
    <property type="term" value="C:extracellular space"/>
    <property type="evidence" value="ECO:0007669"/>
    <property type="project" value="InterPro"/>
</dbReference>
<dbReference type="InterPro" id="IPR023796">
    <property type="entry name" value="Serpin_dom"/>
</dbReference>
<dbReference type="InterPro" id="IPR036186">
    <property type="entry name" value="Serpin_sf"/>
</dbReference>
<dbReference type="GO" id="GO:0004867">
    <property type="term" value="F:serine-type endopeptidase inhibitor activity"/>
    <property type="evidence" value="ECO:0007669"/>
    <property type="project" value="InterPro"/>
</dbReference>
<sequence length="366" mass="39131">MSTIPLPRRDHLEFTTALDRELIHPGVSHVWSPHSVGTVLALLASGASHRTLAQIVSLIGRDFAGQLLDLDLSAAPEPGLDLAVLNGLYVPSDLPLRRTFVEHVRSRGGSEIANVDFRGDAEGVRGYINGRVAETTRGLIGQLLPPGLPPPDVRLLLVNALWVRMAWQEPFKPSQTRPLPFRAPGGPRPVPTMHRTARLPLARAHGWGLVTLAGGQGLYLDVLLPDTAAPTPPPLSPELVGALYRARSATMTRLALPRFAVRTSVSLLGPLSRLGLKDMVTAGARFDAISPQPLAVSEILHQAVLRVDEKGAEGAAATGVLMLRAGLPSRAVEFTVDRPFVFALRRGASILFMGRVTDPVDPGPAA</sequence>
<dbReference type="SMART" id="SM00093">
    <property type="entry name" value="SERPIN"/>
    <property type="match status" value="1"/>
</dbReference>
<dbReference type="OrthoDB" id="9764871at2"/>
<dbReference type="Proteomes" id="UP000184452">
    <property type="component" value="Unassembled WGS sequence"/>
</dbReference>
<dbReference type="PANTHER" id="PTHR11461:SF211">
    <property type="entry name" value="GH10112P-RELATED"/>
    <property type="match status" value="1"/>
</dbReference>
<reference evidence="3 4" key="1">
    <citation type="submission" date="2016-11" db="EMBL/GenBank/DDBJ databases">
        <authorList>
            <person name="Jaros S."/>
            <person name="Januszkiewicz K."/>
            <person name="Wedrychowicz H."/>
        </authorList>
    </citation>
    <scope>NUCLEOTIDE SEQUENCE [LARGE SCALE GENOMIC DNA]</scope>
    <source>
        <strain evidence="3 4">CGMCC 4.5723</strain>
    </source>
</reference>
<dbReference type="STRING" id="758803.SAMN05421803_11360"/>
<dbReference type="Gene3D" id="3.30.497.10">
    <property type="entry name" value="Antithrombin, subunit I, domain 2"/>
    <property type="match status" value="1"/>
</dbReference>
<keyword evidence="4" id="KW-1185">Reference proteome</keyword>
<dbReference type="EMBL" id="FQZK01000013">
    <property type="protein sequence ID" value="SHK06696.1"/>
    <property type="molecule type" value="Genomic_DNA"/>
</dbReference>
<dbReference type="SUPFAM" id="SSF56574">
    <property type="entry name" value="Serpins"/>
    <property type="match status" value="1"/>
</dbReference>
<dbReference type="InterPro" id="IPR000215">
    <property type="entry name" value="Serpin_fam"/>
</dbReference>
<evidence type="ECO:0000313" key="4">
    <source>
        <dbReference type="Proteomes" id="UP000184452"/>
    </source>
</evidence>
<proteinExistence type="inferred from homology"/>
<evidence type="ECO:0000256" key="1">
    <source>
        <dbReference type="RuleBase" id="RU000411"/>
    </source>
</evidence>
<accession>A0A1M6PFG8</accession>
<comment type="similarity">
    <text evidence="1">Belongs to the serpin family.</text>
</comment>
<dbReference type="InterPro" id="IPR042185">
    <property type="entry name" value="Serpin_sf_2"/>
</dbReference>
<protein>
    <submittedName>
        <fullName evidence="3">Serpin B</fullName>
    </submittedName>
</protein>
<dbReference type="Gene3D" id="2.30.39.10">
    <property type="entry name" value="Alpha-1-antitrypsin, domain 1"/>
    <property type="match status" value="2"/>
</dbReference>
<dbReference type="PANTHER" id="PTHR11461">
    <property type="entry name" value="SERINE PROTEASE INHIBITOR, SERPIN"/>
    <property type="match status" value="1"/>
</dbReference>
<name>A0A1M6PFG8_9ACTN</name>
<dbReference type="RefSeq" id="WP_073380963.1">
    <property type="nucleotide sequence ID" value="NZ_FQZK01000013.1"/>
</dbReference>
<dbReference type="InterPro" id="IPR023795">
    <property type="entry name" value="Serpin_CS"/>
</dbReference>
<dbReference type="PROSITE" id="PS00284">
    <property type="entry name" value="SERPIN"/>
    <property type="match status" value="1"/>
</dbReference>